<dbReference type="InterPro" id="IPR036647">
    <property type="entry name" value="GTF2I-like_rpt_sf"/>
</dbReference>
<dbReference type="InterPro" id="IPR036910">
    <property type="entry name" value="HMG_box_dom_sf"/>
</dbReference>
<accession>A0A3B3Y323</accession>
<dbReference type="Gene3D" id="3.90.1460.10">
    <property type="entry name" value="GTF2I-like"/>
    <property type="match status" value="1"/>
</dbReference>
<dbReference type="STRING" id="48701.ENSPMEP00000021716"/>
<name>A0A3B3Y323_9TELE</name>
<dbReference type="GO" id="GO:0003700">
    <property type="term" value="F:DNA-binding transcription factor activity"/>
    <property type="evidence" value="ECO:0007669"/>
    <property type="project" value="TreeGrafter"/>
</dbReference>
<dbReference type="InterPro" id="IPR004212">
    <property type="entry name" value="GTF2I"/>
</dbReference>
<reference evidence="8" key="2">
    <citation type="submission" date="2025-09" db="UniProtKB">
        <authorList>
            <consortium name="Ensembl"/>
        </authorList>
    </citation>
    <scope>IDENTIFICATION</scope>
</reference>
<dbReference type="CDD" id="cd00084">
    <property type="entry name" value="HMG-box_SF"/>
    <property type="match status" value="1"/>
</dbReference>
<keyword evidence="5" id="KW-0804">Transcription</keyword>
<organism evidence="8 9">
    <name type="scientific">Poecilia mexicana</name>
    <dbReference type="NCBI Taxonomy" id="48701"/>
    <lineage>
        <taxon>Eukaryota</taxon>
        <taxon>Metazoa</taxon>
        <taxon>Chordata</taxon>
        <taxon>Craniata</taxon>
        <taxon>Vertebrata</taxon>
        <taxon>Euteleostomi</taxon>
        <taxon>Actinopterygii</taxon>
        <taxon>Neopterygii</taxon>
        <taxon>Teleostei</taxon>
        <taxon>Neoteleostei</taxon>
        <taxon>Acanthomorphata</taxon>
        <taxon>Ovalentaria</taxon>
        <taxon>Atherinomorphae</taxon>
        <taxon>Cyprinodontiformes</taxon>
        <taxon>Poeciliidae</taxon>
        <taxon>Poeciliinae</taxon>
        <taxon>Poecilia</taxon>
    </lineage>
</organism>
<comment type="subcellular location">
    <subcellularLocation>
        <location evidence="1">Nucleus</location>
    </subcellularLocation>
</comment>
<dbReference type="GO" id="GO:0005634">
    <property type="term" value="C:nucleus"/>
    <property type="evidence" value="ECO:0007669"/>
    <property type="project" value="UniProtKB-SubCell"/>
</dbReference>
<dbReference type="Ensembl" id="ENSPMET00000014558.1">
    <property type="protein sequence ID" value="ENSPMEP00000021716.1"/>
    <property type="gene ID" value="ENSPMEG00000002095.1"/>
</dbReference>
<dbReference type="SUPFAM" id="SSF47095">
    <property type="entry name" value="HMG-box"/>
    <property type="match status" value="1"/>
</dbReference>
<dbReference type="PANTHER" id="PTHR46304">
    <property type="entry name" value="GENERAL TRANSCRIPTION FACTOR II-I REPEAT DOMAIN-CONTAINING PROTEIN 1"/>
    <property type="match status" value="1"/>
</dbReference>
<proteinExistence type="predicted"/>
<dbReference type="SMART" id="SM00674">
    <property type="entry name" value="CENPB"/>
    <property type="match status" value="1"/>
</dbReference>
<evidence type="ECO:0000256" key="2">
    <source>
        <dbReference type="ARBA" id="ARBA00022737"/>
    </source>
</evidence>
<keyword evidence="4" id="KW-0238">DNA-binding</keyword>
<evidence type="ECO:0000313" key="8">
    <source>
        <dbReference type="Ensembl" id="ENSPMEP00000021716.1"/>
    </source>
</evidence>
<dbReference type="AlphaFoldDB" id="A0A3B3Y323"/>
<dbReference type="SUPFAM" id="SSF46689">
    <property type="entry name" value="Homeodomain-like"/>
    <property type="match status" value="1"/>
</dbReference>
<dbReference type="PROSITE" id="PS51139">
    <property type="entry name" value="GTF2I"/>
    <property type="match status" value="1"/>
</dbReference>
<keyword evidence="6" id="KW-0539">Nucleus</keyword>
<dbReference type="Proteomes" id="UP000261480">
    <property type="component" value="Unplaced"/>
</dbReference>
<evidence type="ECO:0000256" key="5">
    <source>
        <dbReference type="ARBA" id="ARBA00023163"/>
    </source>
</evidence>
<dbReference type="PROSITE" id="PS51253">
    <property type="entry name" value="HTH_CENPB"/>
    <property type="match status" value="1"/>
</dbReference>
<evidence type="ECO:0000256" key="1">
    <source>
        <dbReference type="ARBA" id="ARBA00004123"/>
    </source>
</evidence>
<dbReference type="Pfam" id="PF03221">
    <property type="entry name" value="HTH_Tnp_Tc5"/>
    <property type="match status" value="1"/>
</dbReference>
<dbReference type="PANTHER" id="PTHR46304:SF1">
    <property type="entry name" value="GENERAL TRANSCRIPTION FACTOR II-I REPEAT DOMAIN-CONTAINING PROTEIN 1"/>
    <property type="match status" value="1"/>
</dbReference>
<keyword evidence="2" id="KW-0677">Repeat</keyword>
<dbReference type="InterPro" id="IPR009057">
    <property type="entry name" value="Homeodomain-like_sf"/>
</dbReference>
<dbReference type="Gene3D" id="1.10.10.60">
    <property type="entry name" value="Homeodomain-like"/>
    <property type="match status" value="1"/>
</dbReference>
<dbReference type="Pfam" id="PF02946">
    <property type="entry name" value="GTF2I"/>
    <property type="match status" value="1"/>
</dbReference>
<protein>
    <recommendedName>
        <fullName evidence="7">HTH CENPB-type domain-containing protein</fullName>
    </recommendedName>
</protein>
<dbReference type="InterPro" id="IPR006600">
    <property type="entry name" value="HTH_CenpB_DNA-bd_dom"/>
</dbReference>
<evidence type="ECO:0000313" key="9">
    <source>
        <dbReference type="Proteomes" id="UP000261480"/>
    </source>
</evidence>
<keyword evidence="3" id="KW-0805">Transcription regulation</keyword>
<sequence length="539" mass="60811">MTRVGSPLVGAASQATGLPPFVIDNWIGNYRRKKTSSSQPKNKKLHTKDLSGYNLFCRDLLKNKGSLKDITQKWSTLGEVEKRKYAEEAAALKVQRTSDDMSPETRSLKVKKHLKQIKTEVASLEKLGVETGVMMFDHQKPFLDVLEVSSKGASSFFDRTDVLDNFALHFKGNSSSTSAVKQPVDTMVKKVQELFNRKYNEAGGRGRLPYISIQNESIIINASGLPDGITLKKPCHYGRKQLEVILKNAEQISFQINSGRKIRPTVEDIFNVMCGNDMSASGSSGKRKSYTVEYKKAIVEESWGKNVVQFCKEKMLDHRLVQKWRAEYTNLSEKVESGMAKKRKIGCGRQPMYTELESLVSEWVADRRAKTLVVTRAQIQEYALAVSPQFDISPEQFKASQHWVDNFLERNDLSLRRSTTLFRLEDAEIVKRALAYKKFVDDIDFSKYSLCNMIAMDEIAVFMGQAAQTTIDRGASSVYVPSTAYESARVTCILTIRLDGTKATPLLIAKGKKEKIERVSGIYVLETEKAWATQDVIRK</sequence>
<evidence type="ECO:0000256" key="6">
    <source>
        <dbReference type="ARBA" id="ARBA00023242"/>
    </source>
</evidence>
<feature type="domain" description="HTH CENPB-type" evidence="7">
    <location>
        <begin position="344"/>
        <end position="417"/>
    </location>
</feature>
<evidence type="ECO:0000256" key="4">
    <source>
        <dbReference type="ARBA" id="ARBA00023125"/>
    </source>
</evidence>
<evidence type="ECO:0000259" key="7">
    <source>
        <dbReference type="PROSITE" id="PS51253"/>
    </source>
</evidence>
<dbReference type="GO" id="GO:0003677">
    <property type="term" value="F:DNA binding"/>
    <property type="evidence" value="ECO:0007669"/>
    <property type="project" value="UniProtKB-KW"/>
</dbReference>
<evidence type="ECO:0000256" key="3">
    <source>
        <dbReference type="ARBA" id="ARBA00023015"/>
    </source>
</evidence>
<keyword evidence="9" id="KW-1185">Reference proteome</keyword>
<dbReference type="SUPFAM" id="SSF117773">
    <property type="entry name" value="GTF2I-like repeat"/>
    <property type="match status" value="1"/>
</dbReference>
<reference evidence="8" key="1">
    <citation type="submission" date="2025-08" db="UniProtKB">
        <authorList>
            <consortium name="Ensembl"/>
        </authorList>
    </citation>
    <scope>IDENTIFICATION</scope>
</reference>